<accession>A0AAW1LW31</accession>
<evidence type="ECO:0000313" key="1">
    <source>
        <dbReference type="EMBL" id="KAK9738136.1"/>
    </source>
</evidence>
<comment type="caution">
    <text evidence="1">The sequence shown here is derived from an EMBL/GenBank/DDBJ whole genome shotgun (WGS) entry which is preliminary data.</text>
</comment>
<dbReference type="Proteomes" id="UP001458880">
    <property type="component" value="Unassembled WGS sequence"/>
</dbReference>
<keyword evidence="2" id="KW-1185">Reference proteome</keyword>
<proteinExistence type="predicted"/>
<gene>
    <name evidence="1" type="ORF">QE152_g10126</name>
</gene>
<reference evidence="1 2" key="1">
    <citation type="journal article" date="2024" name="BMC Genomics">
        <title>De novo assembly and annotation of Popillia japonica's genome with initial clues to its potential as an invasive pest.</title>
        <authorList>
            <person name="Cucini C."/>
            <person name="Boschi S."/>
            <person name="Funari R."/>
            <person name="Cardaioli E."/>
            <person name="Iannotti N."/>
            <person name="Marturano G."/>
            <person name="Paoli F."/>
            <person name="Bruttini M."/>
            <person name="Carapelli A."/>
            <person name="Frati F."/>
            <person name="Nardi F."/>
        </authorList>
    </citation>
    <scope>NUCLEOTIDE SEQUENCE [LARGE SCALE GENOMIC DNA]</scope>
    <source>
        <strain evidence="1">DMR45628</strain>
    </source>
</reference>
<sequence>MKLHERLVHKVIGDTMIENPELPSSRTSKDLIIVTYWKSKAKTSLRSCDTKNINCLRVLRFENAQNLKCIKLNYFAMSTVAREDKEQCSKSQVYQVELFCNVHCGT</sequence>
<dbReference type="EMBL" id="JASPKY010000090">
    <property type="protein sequence ID" value="KAK9738136.1"/>
    <property type="molecule type" value="Genomic_DNA"/>
</dbReference>
<protein>
    <submittedName>
        <fullName evidence="1">Uncharacterized protein</fullName>
    </submittedName>
</protein>
<evidence type="ECO:0000313" key="2">
    <source>
        <dbReference type="Proteomes" id="UP001458880"/>
    </source>
</evidence>
<name>A0AAW1LW31_POPJA</name>
<organism evidence="1 2">
    <name type="scientific">Popillia japonica</name>
    <name type="common">Japanese beetle</name>
    <dbReference type="NCBI Taxonomy" id="7064"/>
    <lineage>
        <taxon>Eukaryota</taxon>
        <taxon>Metazoa</taxon>
        <taxon>Ecdysozoa</taxon>
        <taxon>Arthropoda</taxon>
        <taxon>Hexapoda</taxon>
        <taxon>Insecta</taxon>
        <taxon>Pterygota</taxon>
        <taxon>Neoptera</taxon>
        <taxon>Endopterygota</taxon>
        <taxon>Coleoptera</taxon>
        <taxon>Polyphaga</taxon>
        <taxon>Scarabaeiformia</taxon>
        <taxon>Scarabaeidae</taxon>
        <taxon>Rutelinae</taxon>
        <taxon>Popillia</taxon>
    </lineage>
</organism>
<dbReference type="AlphaFoldDB" id="A0AAW1LW31"/>